<reference evidence="6 7" key="1">
    <citation type="submission" date="2019-04" db="EMBL/GenBank/DDBJ databases">
        <title>Cohnella sp. nov. isolated from preserved vegetables.</title>
        <authorList>
            <person name="Lin S.-Y."/>
            <person name="Hung M.-H."/>
            <person name="Young C.-C."/>
        </authorList>
    </citation>
    <scope>NUCLEOTIDE SEQUENCE [LARGE SCALE GENOMIC DNA]</scope>
    <source>
        <strain evidence="6 7">CC-MHH1044</strain>
    </source>
</reference>
<dbReference type="Gene3D" id="3.40.190.10">
    <property type="entry name" value="Periplasmic binding protein-like II"/>
    <property type="match status" value="2"/>
</dbReference>
<keyword evidence="2" id="KW-0813">Transport</keyword>
<dbReference type="Proteomes" id="UP000310636">
    <property type="component" value="Unassembled WGS sequence"/>
</dbReference>
<organism evidence="6 7">
    <name type="scientific">Cohnella fermenti</name>
    <dbReference type="NCBI Taxonomy" id="2565925"/>
    <lineage>
        <taxon>Bacteria</taxon>
        <taxon>Bacillati</taxon>
        <taxon>Bacillota</taxon>
        <taxon>Bacilli</taxon>
        <taxon>Bacillales</taxon>
        <taxon>Paenibacillaceae</taxon>
        <taxon>Cohnella</taxon>
    </lineage>
</organism>
<sequence length="442" mass="46816">MKKVTSFVAALALSAVALTACGSDNTASNTASPSSGGTAGASPSASTSPKNVALGISVPGQDLPGLEELAKKFEEQNAGVKISVARAPNEQYEQTLKAHLVAKEDVPDLFLQWPGRGKIGVAINAGYLADLSSLGPVADIDQGQLSPFSQDGKVYGIPWAKNFLGVYYNKTLFEQQGLNVPTNWEELLEVADRLQSAGVTPFAFPAKDGSGMFTWYALVPSTVYAKDPDWDQKRYDNQVQFATSDSWKSTGEQLKLLLDKGYLGKNINGLGNDSANALIADGKAAMIVNGNWAIGDYEKLASDAGITMGMFAFPGNEPGQPLWLSAAPSTGLSVWSGSPNQDTAKQLIEFLYDEENVPALIGSGQFSTLKTVAMDSNPIFADILDIIRTGSSYPFLDVGWPAGPQSDAFTKETQAALGGASTFEKVLEAADKSWDKSVESGN</sequence>
<evidence type="ECO:0000256" key="1">
    <source>
        <dbReference type="ARBA" id="ARBA00008520"/>
    </source>
</evidence>
<evidence type="ECO:0000256" key="3">
    <source>
        <dbReference type="ARBA" id="ARBA00022729"/>
    </source>
</evidence>
<dbReference type="GO" id="GO:0042956">
    <property type="term" value="P:maltodextrin transmembrane transport"/>
    <property type="evidence" value="ECO:0007669"/>
    <property type="project" value="TreeGrafter"/>
</dbReference>
<accession>A0A4S4BP17</accession>
<evidence type="ECO:0000256" key="2">
    <source>
        <dbReference type="ARBA" id="ARBA00022448"/>
    </source>
</evidence>
<dbReference type="PROSITE" id="PS51257">
    <property type="entry name" value="PROKAR_LIPOPROTEIN"/>
    <property type="match status" value="1"/>
</dbReference>
<evidence type="ECO:0000313" key="6">
    <source>
        <dbReference type="EMBL" id="THF76087.1"/>
    </source>
</evidence>
<dbReference type="PANTHER" id="PTHR30061:SF50">
    <property type="entry name" value="MALTOSE_MALTODEXTRIN-BINDING PERIPLASMIC PROTEIN"/>
    <property type="match status" value="1"/>
</dbReference>
<dbReference type="AlphaFoldDB" id="A0A4S4BP17"/>
<name>A0A4S4BP17_9BACL</name>
<keyword evidence="7" id="KW-1185">Reference proteome</keyword>
<dbReference type="Pfam" id="PF13416">
    <property type="entry name" value="SBP_bac_8"/>
    <property type="match status" value="1"/>
</dbReference>
<dbReference type="PANTHER" id="PTHR30061">
    <property type="entry name" value="MALTOSE-BINDING PERIPLASMIC PROTEIN"/>
    <property type="match status" value="1"/>
</dbReference>
<dbReference type="GO" id="GO:1901982">
    <property type="term" value="F:maltose binding"/>
    <property type="evidence" value="ECO:0007669"/>
    <property type="project" value="TreeGrafter"/>
</dbReference>
<dbReference type="EMBL" id="SSOB01000027">
    <property type="protein sequence ID" value="THF76087.1"/>
    <property type="molecule type" value="Genomic_DNA"/>
</dbReference>
<proteinExistence type="inferred from homology"/>
<evidence type="ECO:0000256" key="5">
    <source>
        <dbReference type="SAM" id="SignalP"/>
    </source>
</evidence>
<feature type="chain" id="PRO_5020534074" evidence="5">
    <location>
        <begin position="23"/>
        <end position="442"/>
    </location>
</feature>
<dbReference type="SUPFAM" id="SSF53850">
    <property type="entry name" value="Periplasmic binding protein-like II"/>
    <property type="match status" value="1"/>
</dbReference>
<evidence type="ECO:0000256" key="4">
    <source>
        <dbReference type="SAM" id="MobiDB-lite"/>
    </source>
</evidence>
<dbReference type="RefSeq" id="WP_136371614.1">
    <property type="nucleotide sequence ID" value="NZ_SSOB01000027.1"/>
</dbReference>
<protein>
    <submittedName>
        <fullName evidence="6">Extracellular solute-binding protein</fullName>
    </submittedName>
</protein>
<feature type="compositionally biased region" description="Low complexity" evidence="4">
    <location>
        <begin position="24"/>
        <end position="49"/>
    </location>
</feature>
<feature type="signal peptide" evidence="5">
    <location>
        <begin position="1"/>
        <end position="22"/>
    </location>
</feature>
<comment type="similarity">
    <text evidence="1">Belongs to the bacterial solute-binding protein 1 family.</text>
</comment>
<dbReference type="GO" id="GO:0055052">
    <property type="term" value="C:ATP-binding cassette (ABC) transporter complex, substrate-binding subunit-containing"/>
    <property type="evidence" value="ECO:0007669"/>
    <property type="project" value="TreeGrafter"/>
</dbReference>
<evidence type="ECO:0000313" key="7">
    <source>
        <dbReference type="Proteomes" id="UP000310636"/>
    </source>
</evidence>
<gene>
    <name evidence="6" type="ORF">E6C55_20140</name>
</gene>
<dbReference type="OrthoDB" id="9798191at2"/>
<comment type="caution">
    <text evidence="6">The sequence shown here is derived from an EMBL/GenBank/DDBJ whole genome shotgun (WGS) entry which is preliminary data.</text>
</comment>
<dbReference type="GO" id="GO:0015768">
    <property type="term" value="P:maltose transport"/>
    <property type="evidence" value="ECO:0007669"/>
    <property type="project" value="TreeGrafter"/>
</dbReference>
<dbReference type="InterPro" id="IPR006059">
    <property type="entry name" value="SBP"/>
</dbReference>
<keyword evidence="3 5" id="KW-0732">Signal</keyword>
<feature type="region of interest" description="Disordered" evidence="4">
    <location>
        <begin position="24"/>
        <end position="53"/>
    </location>
</feature>